<proteinExistence type="predicted"/>
<evidence type="ECO:0008006" key="4">
    <source>
        <dbReference type="Google" id="ProtNLM"/>
    </source>
</evidence>
<feature type="transmembrane region" description="Helical" evidence="1">
    <location>
        <begin position="12"/>
        <end position="31"/>
    </location>
</feature>
<keyword evidence="1" id="KW-0812">Transmembrane</keyword>
<gene>
    <name evidence="2" type="ORF">SAMN04488514_103260</name>
</gene>
<keyword evidence="1" id="KW-0472">Membrane</keyword>
<accession>A0A1G9NNE5</accession>
<feature type="transmembrane region" description="Helical" evidence="1">
    <location>
        <begin position="139"/>
        <end position="166"/>
    </location>
</feature>
<dbReference type="AlphaFoldDB" id="A0A1G9NNE5"/>
<reference evidence="2 3" key="1">
    <citation type="submission" date="2016-10" db="EMBL/GenBank/DDBJ databases">
        <authorList>
            <person name="de Groot N.N."/>
        </authorList>
    </citation>
    <scope>NUCLEOTIDE SEQUENCE [LARGE SCALE GENOMIC DNA]</scope>
    <source>
        <strain evidence="2 3">DSM 19886</strain>
    </source>
</reference>
<dbReference type="Proteomes" id="UP000199440">
    <property type="component" value="Unassembled WGS sequence"/>
</dbReference>
<feature type="transmembrane region" description="Helical" evidence="1">
    <location>
        <begin position="75"/>
        <end position="96"/>
    </location>
</feature>
<organism evidence="2 3">
    <name type="scientific">Kriegella aquimaris</name>
    <dbReference type="NCBI Taxonomy" id="192904"/>
    <lineage>
        <taxon>Bacteria</taxon>
        <taxon>Pseudomonadati</taxon>
        <taxon>Bacteroidota</taxon>
        <taxon>Flavobacteriia</taxon>
        <taxon>Flavobacteriales</taxon>
        <taxon>Flavobacteriaceae</taxon>
        <taxon>Kriegella</taxon>
    </lineage>
</organism>
<name>A0A1G9NNE5_9FLAO</name>
<evidence type="ECO:0000256" key="1">
    <source>
        <dbReference type="SAM" id="Phobius"/>
    </source>
</evidence>
<protein>
    <recommendedName>
        <fullName evidence="4">DUF4199 domain-containing protein</fullName>
    </recommendedName>
</protein>
<sequence>MEEIQPKTGKYALNFGLLLGGAYVLFSVMLLSMDMHYEQSLAIQGVNIALAVAAIALGIVQFKKANEGYLKISEALKLGAGIALVAGIIGLIYFFLLSNVIEPDYMDKVYEIGKQKAMADNPKLTEEQMDKGIAMQKDFAWITYPIMLLMQIIIGLVIGLITGLIAKKQKPDY</sequence>
<dbReference type="STRING" id="192904.SAMN04488514_103260"/>
<dbReference type="EMBL" id="FNGV01000003">
    <property type="protein sequence ID" value="SDL88118.1"/>
    <property type="molecule type" value="Genomic_DNA"/>
</dbReference>
<dbReference type="Pfam" id="PF13858">
    <property type="entry name" value="DUF4199"/>
    <property type="match status" value="1"/>
</dbReference>
<dbReference type="InterPro" id="IPR025250">
    <property type="entry name" value="DUF4199"/>
</dbReference>
<keyword evidence="1" id="KW-1133">Transmembrane helix</keyword>
<evidence type="ECO:0000313" key="3">
    <source>
        <dbReference type="Proteomes" id="UP000199440"/>
    </source>
</evidence>
<dbReference type="RefSeq" id="WP_089887750.1">
    <property type="nucleotide sequence ID" value="NZ_FNGV01000003.1"/>
</dbReference>
<dbReference type="OrthoDB" id="1122768at2"/>
<evidence type="ECO:0000313" key="2">
    <source>
        <dbReference type="EMBL" id="SDL88118.1"/>
    </source>
</evidence>
<keyword evidence="3" id="KW-1185">Reference proteome</keyword>
<feature type="transmembrane region" description="Helical" evidence="1">
    <location>
        <begin position="43"/>
        <end position="63"/>
    </location>
</feature>